<feature type="domain" description="HTH luxR-type" evidence="6">
    <location>
        <begin position="126"/>
        <end position="153"/>
    </location>
</feature>
<dbReference type="SUPFAM" id="SSF88946">
    <property type="entry name" value="Sigma2 domain of RNA polymerase sigma factors"/>
    <property type="match status" value="1"/>
</dbReference>
<dbReference type="InterPro" id="IPR000792">
    <property type="entry name" value="Tscrpt_reg_LuxR_C"/>
</dbReference>
<comment type="similarity">
    <text evidence="1">Belongs to the sigma-70 factor family. ECF subfamily.</text>
</comment>
<dbReference type="PANTHER" id="PTHR43133:SF8">
    <property type="entry name" value="RNA POLYMERASE SIGMA FACTOR HI_1459-RELATED"/>
    <property type="match status" value="1"/>
</dbReference>
<keyword evidence="2" id="KW-0805">Transcription regulation</keyword>
<dbReference type="InterPro" id="IPR007627">
    <property type="entry name" value="RNA_pol_sigma70_r2"/>
</dbReference>
<dbReference type="EMBL" id="CP003273">
    <property type="protein sequence ID" value="AGL01766.1"/>
    <property type="molecule type" value="Genomic_DNA"/>
</dbReference>
<accession>R4KQ45</accession>
<dbReference type="AlphaFoldDB" id="R4KQ45"/>
<dbReference type="Pfam" id="PF08281">
    <property type="entry name" value="Sigma70_r4_2"/>
    <property type="match status" value="1"/>
</dbReference>
<dbReference type="InterPro" id="IPR013325">
    <property type="entry name" value="RNA_pol_sigma_r2"/>
</dbReference>
<dbReference type="SUPFAM" id="SSF88659">
    <property type="entry name" value="Sigma3 and sigma4 domains of RNA polymerase sigma factors"/>
    <property type="match status" value="1"/>
</dbReference>
<dbReference type="HOGENOM" id="CLU_047691_3_4_9"/>
<reference evidence="7 8" key="1">
    <citation type="submission" date="2012-01" db="EMBL/GenBank/DDBJ databases">
        <title>Complete sequence of Desulfotomaculum gibsoniae DSM 7213.</title>
        <authorList>
            <consortium name="US DOE Joint Genome Institute"/>
            <person name="Lucas S."/>
            <person name="Han J."/>
            <person name="Lapidus A."/>
            <person name="Cheng J.-F."/>
            <person name="Goodwin L."/>
            <person name="Pitluck S."/>
            <person name="Peters L."/>
            <person name="Ovchinnikova G."/>
            <person name="Teshima H."/>
            <person name="Detter J.C."/>
            <person name="Han C."/>
            <person name="Tapia R."/>
            <person name="Land M."/>
            <person name="Hauser L."/>
            <person name="Kyrpides N."/>
            <person name="Ivanova N."/>
            <person name="Pagani I."/>
            <person name="Parshina S."/>
            <person name="Plugge C."/>
            <person name="Muyzer G."/>
            <person name="Kuever J."/>
            <person name="Ivanova A."/>
            <person name="Nazina T."/>
            <person name="Klenk H.-P."/>
            <person name="Brambilla E."/>
            <person name="Spring S."/>
            <person name="Stams A.F."/>
            <person name="Woyke T."/>
        </authorList>
    </citation>
    <scope>NUCLEOTIDE SEQUENCE [LARGE SCALE GENOMIC DNA]</scope>
    <source>
        <strain evidence="7 8">DSM 7213</strain>
    </source>
</reference>
<proteinExistence type="inferred from homology"/>
<evidence type="ECO:0000313" key="7">
    <source>
        <dbReference type="EMBL" id="AGL01766.1"/>
    </source>
</evidence>
<dbReference type="KEGG" id="dgi:Desgi_2350"/>
<evidence type="ECO:0000256" key="5">
    <source>
        <dbReference type="ARBA" id="ARBA00023163"/>
    </source>
</evidence>
<gene>
    <name evidence="7" type="ORF">Desgi_2350</name>
</gene>
<dbReference type="InterPro" id="IPR036388">
    <property type="entry name" value="WH-like_DNA-bd_sf"/>
</dbReference>
<dbReference type="Gene3D" id="1.10.10.10">
    <property type="entry name" value="Winged helix-like DNA-binding domain superfamily/Winged helix DNA-binding domain"/>
    <property type="match status" value="1"/>
</dbReference>
<dbReference type="InterPro" id="IPR014284">
    <property type="entry name" value="RNA_pol_sigma-70_dom"/>
</dbReference>
<dbReference type="GO" id="GO:0006352">
    <property type="term" value="P:DNA-templated transcription initiation"/>
    <property type="evidence" value="ECO:0007669"/>
    <property type="project" value="InterPro"/>
</dbReference>
<dbReference type="RefSeq" id="WP_006523008.1">
    <property type="nucleotide sequence ID" value="NC_021184.1"/>
</dbReference>
<evidence type="ECO:0000259" key="6">
    <source>
        <dbReference type="PROSITE" id="PS00622"/>
    </source>
</evidence>
<dbReference type="CDD" id="cd06171">
    <property type="entry name" value="Sigma70_r4"/>
    <property type="match status" value="1"/>
</dbReference>
<dbReference type="GO" id="GO:0016987">
    <property type="term" value="F:sigma factor activity"/>
    <property type="evidence" value="ECO:0007669"/>
    <property type="project" value="UniProtKB-KW"/>
</dbReference>
<evidence type="ECO:0000256" key="3">
    <source>
        <dbReference type="ARBA" id="ARBA00023082"/>
    </source>
</evidence>
<dbReference type="NCBIfam" id="TIGR02937">
    <property type="entry name" value="sigma70-ECF"/>
    <property type="match status" value="1"/>
</dbReference>
<dbReference type="PANTHER" id="PTHR43133">
    <property type="entry name" value="RNA POLYMERASE ECF-TYPE SIGMA FACTO"/>
    <property type="match status" value="1"/>
</dbReference>
<dbReference type="Gene3D" id="1.10.1740.10">
    <property type="match status" value="1"/>
</dbReference>
<dbReference type="InterPro" id="IPR013324">
    <property type="entry name" value="RNA_pol_sigma_r3/r4-like"/>
</dbReference>
<evidence type="ECO:0000256" key="4">
    <source>
        <dbReference type="ARBA" id="ARBA00023125"/>
    </source>
</evidence>
<dbReference type="PROSITE" id="PS00622">
    <property type="entry name" value="HTH_LUXR_1"/>
    <property type="match status" value="1"/>
</dbReference>
<dbReference type="InterPro" id="IPR013249">
    <property type="entry name" value="RNA_pol_sigma70_r4_t2"/>
</dbReference>
<organism evidence="7 8">
    <name type="scientific">Desulfoscipio gibsoniae DSM 7213</name>
    <dbReference type="NCBI Taxonomy" id="767817"/>
    <lineage>
        <taxon>Bacteria</taxon>
        <taxon>Bacillati</taxon>
        <taxon>Bacillota</taxon>
        <taxon>Clostridia</taxon>
        <taxon>Eubacteriales</taxon>
        <taxon>Desulfallaceae</taxon>
        <taxon>Desulfoscipio</taxon>
    </lineage>
</organism>
<keyword evidence="8" id="KW-1185">Reference proteome</keyword>
<dbReference type="InterPro" id="IPR039425">
    <property type="entry name" value="RNA_pol_sigma-70-like"/>
</dbReference>
<keyword evidence="3" id="KW-0731">Sigma factor</keyword>
<evidence type="ECO:0000313" key="8">
    <source>
        <dbReference type="Proteomes" id="UP000013520"/>
    </source>
</evidence>
<keyword evidence="5" id="KW-0804">Transcription</keyword>
<dbReference type="STRING" id="767817.Desgi_2350"/>
<sequence length="166" mass="19019">MSQVFYQETYNRYYPAVCRQLTFMLGSRAVAEEITQETFLRLYCTPPRQYENIGGWLSKVAANLAYNYLRSEKSRLRREEKIKGHGFTVVSSEESALQNEESSMVRHALQSLPERDRLCLLMKHSGFSYEEIAEAIGVKKSSVGTIIARAQAKFKRVYLAQKGCDA</sequence>
<name>R4KQ45_9FIRM</name>
<protein>
    <submittedName>
        <fullName evidence="7">RNA polymerase sigma factor, sigma-70 family</fullName>
    </submittedName>
</protein>
<dbReference type="GO" id="GO:0003677">
    <property type="term" value="F:DNA binding"/>
    <property type="evidence" value="ECO:0007669"/>
    <property type="project" value="UniProtKB-KW"/>
</dbReference>
<dbReference type="eggNOG" id="COG1595">
    <property type="taxonomic scope" value="Bacteria"/>
</dbReference>
<dbReference type="Proteomes" id="UP000013520">
    <property type="component" value="Chromosome"/>
</dbReference>
<keyword evidence="4" id="KW-0238">DNA-binding</keyword>
<evidence type="ECO:0000256" key="1">
    <source>
        <dbReference type="ARBA" id="ARBA00010641"/>
    </source>
</evidence>
<dbReference type="Pfam" id="PF04542">
    <property type="entry name" value="Sigma70_r2"/>
    <property type="match status" value="1"/>
</dbReference>
<evidence type="ECO:0000256" key="2">
    <source>
        <dbReference type="ARBA" id="ARBA00023015"/>
    </source>
</evidence>